<comment type="caution">
    <text evidence="11">The sequence shown here is derived from an EMBL/GenBank/DDBJ whole genome shotgun (WGS) entry which is preliminary data.</text>
</comment>
<feature type="transmembrane region" description="Helical" evidence="8">
    <location>
        <begin position="562"/>
        <end position="583"/>
    </location>
</feature>
<dbReference type="GO" id="GO:0005254">
    <property type="term" value="F:chloride channel activity"/>
    <property type="evidence" value="ECO:0007669"/>
    <property type="project" value="TreeGrafter"/>
</dbReference>
<keyword evidence="5 8" id="KW-1133">Transmembrane helix</keyword>
<dbReference type="GO" id="GO:0046983">
    <property type="term" value="F:protein dimerization activity"/>
    <property type="evidence" value="ECO:0007669"/>
    <property type="project" value="InterPro"/>
</dbReference>
<keyword evidence="7" id="KW-0325">Glycoprotein</keyword>
<evidence type="ECO:0000256" key="2">
    <source>
        <dbReference type="ARBA" id="ARBA00009671"/>
    </source>
</evidence>
<protein>
    <recommendedName>
        <fullName evidence="8">Anoctamin</fullName>
    </recommendedName>
</protein>
<dbReference type="InterPro" id="IPR032394">
    <property type="entry name" value="Anoct_dimer"/>
</dbReference>
<dbReference type="Pfam" id="PF04547">
    <property type="entry name" value="Anoctamin"/>
    <property type="match status" value="1"/>
</dbReference>
<dbReference type="PANTHER" id="PTHR12308">
    <property type="entry name" value="ANOCTAMIN"/>
    <property type="match status" value="1"/>
</dbReference>
<dbReference type="EMBL" id="JAVRBK010000001">
    <property type="protein sequence ID" value="KAK5650848.1"/>
    <property type="molecule type" value="Genomic_DNA"/>
</dbReference>
<dbReference type="Proteomes" id="UP001329430">
    <property type="component" value="Chromosome 1"/>
</dbReference>
<evidence type="ECO:0000256" key="8">
    <source>
        <dbReference type="RuleBase" id="RU280814"/>
    </source>
</evidence>
<feature type="transmembrane region" description="Helical" evidence="8">
    <location>
        <begin position="207"/>
        <end position="229"/>
    </location>
</feature>
<reference evidence="11 12" key="1">
    <citation type="journal article" date="2024" name="Insects">
        <title>An Improved Chromosome-Level Genome Assembly of the Firefly Pyrocoelia pectoralis.</title>
        <authorList>
            <person name="Fu X."/>
            <person name="Meyer-Rochow V.B."/>
            <person name="Ballantyne L."/>
            <person name="Zhu X."/>
        </authorList>
    </citation>
    <scope>NUCLEOTIDE SEQUENCE [LARGE SCALE GENOMIC DNA]</scope>
    <source>
        <strain evidence="11">XCY_ONT2</strain>
    </source>
</reference>
<proteinExistence type="inferred from homology"/>
<evidence type="ECO:0000313" key="11">
    <source>
        <dbReference type="EMBL" id="KAK5650848.1"/>
    </source>
</evidence>
<dbReference type="GO" id="GO:0005886">
    <property type="term" value="C:plasma membrane"/>
    <property type="evidence" value="ECO:0007669"/>
    <property type="project" value="UniProtKB-SubCell"/>
</dbReference>
<dbReference type="InterPro" id="IPR049452">
    <property type="entry name" value="Anoctamin_TM"/>
</dbReference>
<feature type="transmembrane region" description="Helical" evidence="8">
    <location>
        <begin position="705"/>
        <end position="726"/>
    </location>
</feature>
<dbReference type="PANTHER" id="PTHR12308:SF84">
    <property type="entry name" value="ANOCTAMIN"/>
    <property type="match status" value="1"/>
</dbReference>
<dbReference type="Pfam" id="PF16178">
    <property type="entry name" value="Anoct_dimer"/>
    <property type="match status" value="1"/>
</dbReference>
<keyword evidence="3" id="KW-1003">Cell membrane</keyword>
<feature type="transmembrane region" description="Helical" evidence="8">
    <location>
        <begin position="275"/>
        <end position="295"/>
    </location>
</feature>
<gene>
    <name evidence="11" type="ORF">RI129_001877</name>
</gene>
<feature type="domain" description="Anoctamin dimerisation" evidence="10">
    <location>
        <begin position="24"/>
        <end position="183"/>
    </location>
</feature>
<organism evidence="11 12">
    <name type="scientific">Pyrocoelia pectoralis</name>
    <dbReference type="NCBI Taxonomy" id="417401"/>
    <lineage>
        <taxon>Eukaryota</taxon>
        <taxon>Metazoa</taxon>
        <taxon>Ecdysozoa</taxon>
        <taxon>Arthropoda</taxon>
        <taxon>Hexapoda</taxon>
        <taxon>Insecta</taxon>
        <taxon>Pterygota</taxon>
        <taxon>Neoptera</taxon>
        <taxon>Endopterygota</taxon>
        <taxon>Coleoptera</taxon>
        <taxon>Polyphaga</taxon>
        <taxon>Elateriformia</taxon>
        <taxon>Elateroidea</taxon>
        <taxon>Lampyridae</taxon>
        <taxon>Lampyrinae</taxon>
        <taxon>Pyrocoelia</taxon>
    </lineage>
</organism>
<evidence type="ECO:0000256" key="1">
    <source>
        <dbReference type="ARBA" id="ARBA00004651"/>
    </source>
</evidence>
<accession>A0AAN7VYM0</accession>
<evidence type="ECO:0000259" key="9">
    <source>
        <dbReference type="Pfam" id="PF04547"/>
    </source>
</evidence>
<dbReference type="AlphaFoldDB" id="A0AAN7VYM0"/>
<dbReference type="InterPro" id="IPR007632">
    <property type="entry name" value="Anoctamin"/>
</dbReference>
<evidence type="ECO:0000259" key="10">
    <source>
        <dbReference type="Pfam" id="PF16178"/>
    </source>
</evidence>
<keyword evidence="6 8" id="KW-0472">Membrane</keyword>
<evidence type="ECO:0000256" key="3">
    <source>
        <dbReference type="ARBA" id="ARBA00022475"/>
    </source>
</evidence>
<evidence type="ECO:0000256" key="6">
    <source>
        <dbReference type="ARBA" id="ARBA00023136"/>
    </source>
</evidence>
<feature type="transmembrane region" description="Helical" evidence="8">
    <location>
        <begin position="441"/>
        <end position="458"/>
    </location>
</feature>
<comment type="subcellular location">
    <subcellularLocation>
        <location evidence="1">Cell membrane</location>
        <topology evidence="1">Multi-pass membrane protein</topology>
    </subcellularLocation>
    <subcellularLocation>
        <location evidence="8">Membrane</location>
        <topology evidence="8">Multi-pass membrane protein</topology>
    </subcellularLocation>
</comment>
<feature type="domain" description="Anoctamin transmembrane" evidence="9">
    <location>
        <begin position="186"/>
        <end position="739"/>
    </location>
</feature>
<feature type="transmembrane region" description="Helical" evidence="8">
    <location>
        <begin position="390"/>
        <end position="410"/>
    </location>
</feature>
<evidence type="ECO:0000313" key="12">
    <source>
        <dbReference type="Proteomes" id="UP001329430"/>
    </source>
</evidence>
<keyword evidence="12" id="KW-1185">Reference proteome</keyword>
<feature type="transmembrane region" description="Helical" evidence="8">
    <location>
        <begin position="347"/>
        <end position="370"/>
    </location>
</feature>
<name>A0AAN7VYM0_9COLE</name>
<evidence type="ECO:0000256" key="7">
    <source>
        <dbReference type="ARBA" id="ARBA00023180"/>
    </source>
</evidence>
<feature type="transmembrane region" description="Helical" evidence="8">
    <location>
        <begin position="613"/>
        <end position="636"/>
    </location>
</feature>
<keyword evidence="4 8" id="KW-0812">Transmembrane</keyword>
<evidence type="ECO:0000256" key="5">
    <source>
        <dbReference type="ARBA" id="ARBA00022989"/>
    </source>
</evidence>
<sequence length="765" mass="88720">MKSNCYNCNKSSDAATSNEKDLQISLHTSSEHIKNSKLMYLKVHGPKDILIKYADAFNIPLACNSEYYQIDSETKWIFMKTELADRQCETFRRASKSSRGERPSDISTTEKVMVINKILNMTYFGVEQFEYGVAYLIAKKIFLAAYPLHSCNWRWTEDGDLSKLQLLAQFWAHINMWYKEQPLNLIERYFGPEVAVYFAFCGFYNKMLIIASVVGILCIIFGFFATHFWNSNIIKEACERHLKICPPYFSVFNWKFTYLDENCGYAKAMSVFDNMGTVFFSFFMAFWATVFIHLWKRYYATLSLHWNIRTGQNMEELSTEYQEHAYSPPTDTNNPYRPYIIAFKNNTITVIVCTFLMLIVLAAVFGTILYRLSVTDYVNSKNIAFIKRNITFFTIGTGSLLSVGFIKLFGKWYGKISIWLTKRENPRTQVEFDRSYIHKRFLLSFVNSYAMLVYISFVKGKLYTYPGDVNQSWLLLHLRADVCHPAGCIMGVCIQLAAVILCKSLMGNALNVCISVYKKYFYKIPPSTFEDLPRWEHDFELEEVGRYFLVTEYMNMVIQYGFVTFFAAAFPLAPLCALINNIIELRNDANKYVRRFRRPIPVYNVPIKVWNNLLGTMTSFSIVSNAFIIAFTSNFVKRELYRFQTDFSLKGFINSTLSVFDPKDFEGSATTNHEACYYRGQRNPPGSQEQYELSSHFWYETSVRFMVAIIFEHIVLMFTGILSSMVSNVPLSVQTKLKNQESKLNENKMAALSNIPRGTNVFDVK</sequence>
<comment type="similarity">
    <text evidence="2 8">Belongs to the anoctamin family.</text>
</comment>
<evidence type="ECO:0000256" key="4">
    <source>
        <dbReference type="ARBA" id="ARBA00022692"/>
    </source>
</evidence>